<feature type="coiled-coil region" evidence="1">
    <location>
        <begin position="114"/>
        <end position="148"/>
    </location>
</feature>
<dbReference type="SUPFAM" id="SSF52047">
    <property type="entry name" value="RNI-like"/>
    <property type="match status" value="1"/>
</dbReference>
<protein>
    <recommendedName>
        <fullName evidence="5">F-box domain-containing protein</fullName>
    </recommendedName>
</protein>
<dbReference type="Proteomes" id="UP000054270">
    <property type="component" value="Unassembled WGS sequence"/>
</dbReference>
<dbReference type="PANTHER" id="PTHR38926">
    <property type="entry name" value="F-BOX DOMAIN CONTAINING PROTEIN, EXPRESSED"/>
    <property type="match status" value="1"/>
</dbReference>
<dbReference type="OrthoDB" id="3253362at2759"/>
<keyword evidence="1" id="KW-0175">Coiled coil</keyword>
<reference evidence="4" key="1">
    <citation type="submission" date="2014-04" db="EMBL/GenBank/DDBJ databases">
        <title>Evolutionary Origins and Diversification of the Mycorrhizal Mutualists.</title>
        <authorList>
            <consortium name="DOE Joint Genome Institute"/>
            <consortium name="Mycorrhizal Genomics Consortium"/>
            <person name="Kohler A."/>
            <person name="Kuo A."/>
            <person name="Nagy L.G."/>
            <person name="Floudas D."/>
            <person name="Copeland A."/>
            <person name="Barry K.W."/>
            <person name="Cichocki N."/>
            <person name="Veneault-Fourrey C."/>
            <person name="LaButti K."/>
            <person name="Lindquist E.A."/>
            <person name="Lipzen A."/>
            <person name="Lundell T."/>
            <person name="Morin E."/>
            <person name="Murat C."/>
            <person name="Riley R."/>
            <person name="Ohm R."/>
            <person name="Sun H."/>
            <person name="Tunlid A."/>
            <person name="Henrissat B."/>
            <person name="Grigoriev I.V."/>
            <person name="Hibbett D.S."/>
            <person name="Martin F."/>
        </authorList>
    </citation>
    <scope>NUCLEOTIDE SEQUENCE [LARGE SCALE GENOMIC DNA]</scope>
    <source>
        <strain evidence="4">FD-334 SS-4</strain>
    </source>
</reference>
<evidence type="ECO:0008006" key="5">
    <source>
        <dbReference type="Google" id="ProtNLM"/>
    </source>
</evidence>
<dbReference type="OMA" id="ANDETTH"/>
<dbReference type="Gene3D" id="1.20.1280.50">
    <property type="match status" value="1"/>
</dbReference>
<sequence length="606" mass="69704">MNNAANDETTHLSASIERQQRILKAVKEELFSSHEKLKQTLRQHDDIFYRLFPPVRPGRDPAIIGLSIEESRKDLARLRQAIFDQRLELESLSQPFESSADINPPSSSSGVLDTEDWEARVAEGRNKLANLKQEFADTRLTLDKLEALLSPIRLLPMEVIREIFTHCLEVNNYDYAASISIPLFLTHVCSSWRTIAINKPDLWTHIWVVVENDDNRPGWPAIAKLWVERSKDLPLSFRIQESETHNHLKNPDSVFFRTLDILTPQSHRWRSVELVNRNFQAVGDIEWFRKLPERREFPLLESLTLQTRKMDTKETSRLTKMMRASPRLHTVTWMVKTALSMPFLPWGQLTHLTLIFISSLGETQNIVRNSPLLQLLDISIQTQLPPFHPDPEGIPITHTNLRTVYLSCAGNLVPLFNSFTFPYVHDLTIDQISEAQAEQMNGAWPREAFTAFLQRSRCSLQRFVLQNAFFAQEGDLLALLRRLSPSLRTLEIDNSEHTCITDVVLRELTYPEMTEDITSAESGDSCAAVLCPKLEQLKFWGCIDSTDGVLADMVESRWNWPNQHPSLKRLAKGEFTARSPPDRPLDKTRLTQLNSVKITYNVFDIY</sequence>
<dbReference type="PANTHER" id="PTHR38926:SF5">
    <property type="entry name" value="F-BOX AND LEUCINE-RICH REPEAT PROTEIN 6"/>
    <property type="match status" value="1"/>
</dbReference>
<dbReference type="Gene3D" id="3.80.10.10">
    <property type="entry name" value="Ribonuclease Inhibitor"/>
    <property type="match status" value="1"/>
</dbReference>
<keyword evidence="4" id="KW-1185">Reference proteome</keyword>
<feature type="region of interest" description="Disordered" evidence="2">
    <location>
        <begin position="94"/>
        <end position="113"/>
    </location>
</feature>
<name>A0A0D2LZR0_HYPSF</name>
<evidence type="ECO:0000313" key="3">
    <source>
        <dbReference type="EMBL" id="KJA16413.1"/>
    </source>
</evidence>
<evidence type="ECO:0000313" key="4">
    <source>
        <dbReference type="Proteomes" id="UP000054270"/>
    </source>
</evidence>
<evidence type="ECO:0000256" key="1">
    <source>
        <dbReference type="SAM" id="Coils"/>
    </source>
</evidence>
<evidence type="ECO:0000256" key="2">
    <source>
        <dbReference type="SAM" id="MobiDB-lite"/>
    </source>
</evidence>
<dbReference type="AlphaFoldDB" id="A0A0D2LZR0"/>
<gene>
    <name evidence="3" type="ORF">HYPSUDRAFT_47332</name>
</gene>
<accession>A0A0D2LZR0</accession>
<dbReference type="InterPro" id="IPR032675">
    <property type="entry name" value="LRR_dom_sf"/>
</dbReference>
<dbReference type="STRING" id="945553.A0A0D2LZR0"/>
<organism evidence="3 4">
    <name type="scientific">Hypholoma sublateritium (strain FD-334 SS-4)</name>
    <dbReference type="NCBI Taxonomy" id="945553"/>
    <lineage>
        <taxon>Eukaryota</taxon>
        <taxon>Fungi</taxon>
        <taxon>Dikarya</taxon>
        <taxon>Basidiomycota</taxon>
        <taxon>Agaricomycotina</taxon>
        <taxon>Agaricomycetes</taxon>
        <taxon>Agaricomycetidae</taxon>
        <taxon>Agaricales</taxon>
        <taxon>Agaricineae</taxon>
        <taxon>Strophariaceae</taxon>
        <taxon>Hypholoma</taxon>
    </lineage>
</organism>
<proteinExistence type="predicted"/>
<dbReference type="EMBL" id="KN817621">
    <property type="protein sequence ID" value="KJA16413.1"/>
    <property type="molecule type" value="Genomic_DNA"/>
</dbReference>